<reference evidence="2 3" key="1">
    <citation type="submission" date="2016-09" db="EMBL/GenBank/DDBJ databases">
        <title>Pseudonocardia autotrophica DSM535, a candidate organism with high potential of specific P450 cytochromes.</title>
        <authorList>
            <person name="Grumaz C."/>
            <person name="Vainshtein Y."/>
            <person name="Kirstahler P."/>
            <person name="Sohn K."/>
        </authorList>
    </citation>
    <scope>NUCLEOTIDE SEQUENCE [LARGE SCALE GENOMIC DNA]</scope>
    <source>
        <strain evidence="2 3">DSM 535</strain>
    </source>
</reference>
<organism evidence="2 3">
    <name type="scientific">Pseudonocardia autotrophica</name>
    <name type="common">Amycolata autotrophica</name>
    <name type="synonym">Nocardia autotrophica</name>
    <dbReference type="NCBI Taxonomy" id="2074"/>
    <lineage>
        <taxon>Bacteria</taxon>
        <taxon>Bacillati</taxon>
        <taxon>Actinomycetota</taxon>
        <taxon>Actinomycetes</taxon>
        <taxon>Pseudonocardiales</taxon>
        <taxon>Pseudonocardiaceae</taxon>
        <taxon>Pseudonocardia</taxon>
    </lineage>
</organism>
<keyword evidence="1" id="KW-0812">Transmembrane</keyword>
<keyword evidence="1" id="KW-0472">Membrane</keyword>
<dbReference type="AlphaFoldDB" id="A0A1Y2MS93"/>
<protein>
    <submittedName>
        <fullName evidence="2">Uncharacterized protein</fullName>
    </submittedName>
</protein>
<comment type="caution">
    <text evidence="2">The sequence shown here is derived from an EMBL/GenBank/DDBJ whole genome shotgun (WGS) entry which is preliminary data.</text>
</comment>
<dbReference type="EMBL" id="MIGB01000030">
    <property type="protein sequence ID" value="OSY37388.1"/>
    <property type="molecule type" value="Genomic_DNA"/>
</dbReference>
<accession>A0A1Y2MS93</accession>
<sequence>MAGKGGRSKFRELGALALMAGILYVVVDPLYGPVIYTLLACSLLMIWVLFIMPTKCGYDLGPRGCANPVRGKLNGCHYHDDLKRDALFAAMRMRNPGQYFRVKWNDGSTPRGRTWGAASIPPSSAVERSNARQGSYDMVMLLITAIGSVAGVLALFLAD</sequence>
<proteinExistence type="predicted"/>
<feature type="transmembrane region" description="Helical" evidence="1">
    <location>
        <begin position="12"/>
        <end position="27"/>
    </location>
</feature>
<evidence type="ECO:0000313" key="2">
    <source>
        <dbReference type="EMBL" id="OSY37388.1"/>
    </source>
</evidence>
<dbReference type="OrthoDB" id="3694551at2"/>
<dbReference type="RefSeq" id="WP_085914860.1">
    <property type="nucleotide sequence ID" value="NZ_AP018920.1"/>
</dbReference>
<feature type="transmembrane region" description="Helical" evidence="1">
    <location>
        <begin position="138"/>
        <end position="158"/>
    </location>
</feature>
<keyword evidence="1" id="KW-1133">Transmembrane helix</keyword>
<evidence type="ECO:0000313" key="3">
    <source>
        <dbReference type="Proteomes" id="UP000194360"/>
    </source>
</evidence>
<evidence type="ECO:0000256" key="1">
    <source>
        <dbReference type="SAM" id="Phobius"/>
    </source>
</evidence>
<keyword evidence="3" id="KW-1185">Reference proteome</keyword>
<name>A0A1Y2MS93_PSEAH</name>
<dbReference type="Proteomes" id="UP000194360">
    <property type="component" value="Unassembled WGS sequence"/>
</dbReference>
<feature type="transmembrane region" description="Helical" evidence="1">
    <location>
        <begin position="33"/>
        <end position="52"/>
    </location>
</feature>
<gene>
    <name evidence="2" type="ORF">BG845_04683</name>
</gene>